<sequence length="151" mass="17730">MRFLVKKAPDNFIKSVNDEINSILSRHFDNYYPDYGFEQEADKMSMPVEITEKEKDYEVRAEVPGVKKEDLDIDIEKNSITINAKKEEESKEDTKGYKKSEFRYGEFSRTVYFPQEIDIDRAEAKLEHGVLKIHAPKRYAEKESVKKLAIK</sequence>
<evidence type="ECO:0000259" key="3">
    <source>
        <dbReference type="PROSITE" id="PS01031"/>
    </source>
</evidence>
<evidence type="ECO:0000313" key="4">
    <source>
        <dbReference type="EMBL" id="HIS36103.1"/>
    </source>
</evidence>
<feature type="domain" description="SHSP" evidence="3">
    <location>
        <begin position="39"/>
        <end position="151"/>
    </location>
</feature>
<dbReference type="CDD" id="cd06464">
    <property type="entry name" value="ACD_sHsps-like"/>
    <property type="match status" value="1"/>
</dbReference>
<evidence type="ECO:0000256" key="1">
    <source>
        <dbReference type="PROSITE-ProRule" id="PRU00285"/>
    </source>
</evidence>
<comment type="similarity">
    <text evidence="1 2">Belongs to the small heat shock protein (HSP20) family.</text>
</comment>
<dbReference type="PANTHER" id="PTHR11527">
    <property type="entry name" value="HEAT-SHOCK PROTEIN 20 FAMILY MEMBER"/>
    <property type="match status" value="1"/>
</dbReference>
<reference evidence="4" key="1">
    <citation type="submission" date="2020-10" db="EMBL/GenBank/DDBJ databases">
        <authorList>
            <person name="Gilroy R."/>
        </authorList>
    </citation>
    <scope>NUCLEOTIDE SEQUENCE</scope>
    <source>
        <strain evidence="4">6276</strain>
    </source>
</reference>
<evidence type="ECO:0000256" key="2">
    <source>
        <dbReference type="RuleBase" id="RU003616"/>
    </source>
</evidence>
<dbReference type="InterPro" id="IPR002068">
    <property type="entry name" value="A-crystallin/Hsp20_dom"/>
</dbReference>
<dbReference type="InterPro" id="IPR031107">
    <property type="entry name" value="Small_HSP"/>
</dbReference>
<proteinExistence type="inferred from homology"/>
<protein>
    <submittedName>
        <fullName evidence="4">Hsp20/alpha crystallin family protein</fullName>
    </submittedName>
</protein>
<name>A0A9D1EY72_9BACT</name>
<dbReference type="Proteomes" id="UP000823928">
    <property type="component" value="Unassembled WGS sequence"/>
</dbReference>
<dbReference type="Gene3D" id="2.60.40.790">
    <property type="match status" value="1"/>
</dbReference>
<dbReference type="SUPFAM" id="SSF49764">
    <property type="entry name" value="HSP20-like chaperones"/>
    <property type="match status" value="1"/>
</dbReference>
<dbReference type="AlphaFoldDB" id="A0A9D1EY72"/>
<gene>
    <name evidence="4" type="ORF">IAC10_05675</name>
</gene>
<dbReference type="Pfam" id="PF00011">
    <property type="entry name" value="HSP20"/>
    <property type="match status" value="1"/>
</dbReference>
<comment type="caution">
    <text evidence="4">The sequence shown here is derived from an EMBL/GenBank/DDBJ whole genome shotgun (WGS) entry which is preliminary data.</text>
</comment>
<dbReference type="InterPro" id="IPR008978">
    <property type="entry name" value="HSP20-like_chaperone"/>
</dbReference>
<reference evidence="4" key="2">
    <citation type="journal article" date="2021" name="PeerJ">
        <title>Extensive microbial diversity within the chicken gut microbiome revealed by metagenomics and culture.</title>
        <authorList>
            <person name="Gilroy R."/>
            <person name="Ravi A."/>
            <person name="Getino M."/>
            <person name="Pursley I."/>
            <person name="Horton D.L."/>
            <person name="Alikhan N.F."/>
            <person name="Baker D."/>
            <person name="Gharbi K."/>
            <person name="Hall N."/>
            <person name="Watson M."/>
            <person name="Adriaenssens E.M."/>
            <person name="Foster-Nyarko E."/>
            <person name="Jarju S."/>
            <person name="Secka A."/>
            <person name="Antonio M."/>
            <person name="Oren A."/>
            <person name="Chaudhuri R.R."/>
            <person name="La Ragione R."/>
            <person name="Hildebrand F."/>
            <person name="Pallen M.J."/>
        </authorList>
    </citation>
    <scope>NUCLEOTIDE SEQUENCE</scope>
    <source>
        <strain evidence="4">6276</strain>
    </source>
</reference>
<evidence type="ECO:0000313" key="5">
    <source>
        <dbReference type="Proteomes" id="UP000823928"/>
    </source>
</evidence>
<accession>A0A9D1EY72</accession>
<dbReference type="EMBL" id="DVIU01000117">
    <property type="protein sequence ID" value="HIS36103.1"/>
    <property type="molecule type" value="Genomic_DNA"/>
</dbReference>
<organism evidence="4 5">
    <name type="scientific">Candidatus Scatousia excrementigallinarum</name>
    <dbReference type="NCBI Taxonomy" id="2840935"/>
    <lineage>
        <taxon>Bacteria</taxon>
        <taxon>Candidatus Scatousia</taxon>
    </lineage>
</organism>
<dbReference type="PROSITE" id="PS01031">
    <property type="entry name" value="SHSP"/>
    <property type="match status" value="1"/>
</dbReference>